<accession>A0A3N2PWP0</accession>
<name>A0A3N2PWP0_SODAK</name>
<protein>
    <submittedName>
        <fullName evidence="3">Chitinase</fullName>
    </submittedName>
</protein>
<feature type="domain" description="GH18" evidence="2">
    <location>
        <begin position="16"/>
        <end position="294"/>
    </location>
</feature>
<evidence type="ECO:0000313" key="4">
    <source>
        <dbReference type="Proteomes" id="UP000272025"/>
    </source>
</evidence>
<dbReference type="SUPFAM" id="SSF51445">
    <property type="entry name" value="(Trans)glycosidases"/>
    <property type="match status" value="1"/>
</dbReference>
<dbReference type="GO" id="GO:0005975">
    <property type="term" value="P:carbohydrate metabolic process"/>
    <property type="evidence" value="ECO:0007669"/>
    <property type="project" value="InterPro"/>
</dbReference>
<gene>
    <name evidence="3" type="ORF">SODALDRAFT_255478</name>
</gene>
<proteinExistence type="predicted"/>
<feature type="non-terminal residue" evidence="3">
    <location>
        <position position="356"/>
    </location>
</feature>
<dbReference type="EMBL" id="ML119054">
    <property type="protein sequence ID" value="ROT38939.1"/>
    <property type="molecule type" value="Genomic_DNA"/>
</dbReference>
<dbReference type="GO" id="GO:0004568">
    <property type="term" value="F:chitinase activity"/>
    <property type="evidence" value="ECO:0007669"/>
    <property type="project" value="TreeGrafter"/>
</dbReference>
<dbReference type="OrthoDB" id="3012298at2759"/>
<dbReference type="PANTHER" id="PTHR45708:SF60">
    <property type="entry name" value="III CHITINASE, PUTATIVE (AFU_ORTHOLOGUE AFUA_5G03850)-RELATED"/>
    <property type="match status" value="1"/>
</dbReference>
<evidence type="ECO:0000313" key="3">
    <source>
        <dbReference type="EMBL" id="ROT38939.1"/>
    </source>
</evidence>
<evidence type="ECO:0000256" key="1">
    <source>
        <dbReference type="SAM" id="MobiDB-lite"/>
    </source>
</evidence>
<dbReference type="STRING" id="1314773.A0A3N2PWP0"/>
<keyword evidence="4" id="KW-1185">Reference proteome</keyword>
<evidence type="ECO:0000259" key="2">
    <source>
        <dbReference type="PROSITE" id="PS51910"/>
    </source>
</evidence>
<feature type="compositionally biased region" description="Basic and acidic residues" evidence="1">
    <location>
        <begin position="310"/>
        <end position="320"/>
    </location>
</feature>
<dbReference type="InterPro" id="IPR001223">
    <property type="entry name" value="Glyco_hydro18_cat"/>
</dbReference>
<dbReference type="PROSITE" id="PS51910">
    <property type="entry name" value="GH18_2"/>
    <property type="match status" value="1"/>
</dbReference>
<dbReference type="GO" id="GO:0005576">
    <property type="term" value="C:extracellular region"/>
    <property type="evidence" value="ECO:0007669"/>
    <property type="project" value="TreeGrafter"/>
</dbReference>
<reference evidence="3 4" key="1">
    <citation type="journal article" date="2018" name="Mol. Ecol.">
        <title>The obligate alkalophilic soda-lake fungus Sodiomyces alkalinus has shifted to a protein diet.</title>
        <authorList>
            <person name="Grum-Grzhimaylo A.A."/>
            <person name="Falkoski D.L."/>
            <person name="van den Heuvel J."/>
            <person name="Valero-Jimenez C.A."/>
            <person name="Min B."/>
            <person name="Choi I.G."/>
            <person name="Lipzen A."/>
            <person name="Daum C.G."/>
            <person name="Aanen D.K."/>
            <person name="Tsang A."/>
            <person name="Henrissat B."/>
            <person name="Bilanenko E.N."/>
            <person name="de Vries R.P."/>
            <person name="van Kan J.A.L."/>
            <person name="Grigoriev I.V."/>
            <person name="Debets A.J.M."/>
        </authorList>
    </citation>
    <scope>NUCLEOTIDE SEQUENCE [LARGE SCALE GENOMIC DNA]</scope>
    <source>
        <strain evidence="3 4">F11</strain>
    </source>
</reference>
<dbReference type="RefSeq" id="XP_028466745.1">
    <property type="nucleotide sequence ID" value="XM_028607436.1"/>
</dbReference>
<sequence>MPPVPPQGGARDAWLPRVITYYQTHHTRDGRPISILPILTQPGISVTHVIVAALHINDDPAKITLNDHHPSHPRFATLWAELRALQAAGIRVMGMLGGAARGTYAKLDGDAAAFERYWAPLRDVMRHHGLDGIDLDVEEPMSLAGILRLIDRIRADFGRGFIISMAPVALAMLDAERNLSGFDYEVLELMRGDEVAWYNAQFYNGWGDVASPLLYEMMVAKGWAARKLVVGFLTSPENGRGWVPCEVAGPVLLGLRARHAEFGGVMGWEYFNSVPAEGRPWEWARWMTSVLRPGPGTAQQQQQQQRRRPKTEELRSREVPEPVVEADADPGAEGPDGQEAPVPKGFEYFSEHEEEG</sequence>
<dbReference type="Proteomes" id="UP000272025">
    <property type="component" value="Unassembled WGS sequence"/>
</dbReference>
<dbReference type="InterPro" id="IPR050542">
    <property type="entry name" value="Glycosyl_Hydrlase18_Chitinase"/>
</dbReference>
<dbReference type="PANTHER" id="PTHR45708">
    <property type="entry name" value="ENDOCHITINASE"/>
    <property type="match status" value="1"/>
</dbReference>
<organism evidence="3 4">
    <name type="scientific">Sodiomyces alkalinus (strain CBS 110278 / VKM F-3762 / F11)</name>
    <name type="common">Alkaliphilic filamentous fungus</name>
    <dbReference type="NCBI Taxonomy" id="1314773"/>
    <lineage>
        <taxon>Eukaryota</taxon>
        <taxon>Fungi</taxon>
        <taxon>Dikarya</taxon>
        <taxon>Ascomycota</taxon>
        <taxon>Pezizomycotina</taxon>
        <taxon>Sordariomycetes</taxon>
        <taxon>Hypocreomycetidae</taxon>
        <taxon>Glomerellales</taxon>
        <taxon>Plectosphaerellaceae</taxon>
        <taxon>Sodiomyces</taxon>
    </lineage>
</organism>
<feature type="region of interest" description="Disordered" evidence="1">
    <location>
        <begin position="292"/>
        <end position="356"/>
    </location>
</feature>
<dbReference type="InterPro" id="IPR017853">
    <property type="entry name" value="GH"/>
</dbReference>
<dbReference type="AlphaFoldDB" id="A0A3N2PWP0"/>
<dbReference type="Pfam" id="PF00704">
    <property type="entry name" value="Glyco_hydro_18"/>
    <property type="match status" value="1"/>
</dbReference>
<dbReference type="Gene3D" id="3.20.20.80">
    <property type="entry name" value="Glycosidases"/>
    <property type="match status" value="1"/>
</dbReference>
<dbReference type="GeneID" id="39575914"/>
<dbReference type="CDD" id="cd06546">
    <property type="entry name" value="GH18_CTS3_chitinase"/>
    <property type="match status" value="1"/>
</dbReference>